<sequence length="382" mass="40861">MAGRPRDPVPQPVLSPLTTAAIFLVTTIDTGGEPVVRDVLADLTGIQRAVGFRAEPDGRLSCVLGIGSAAWDRLFAGPRPAELHPFRALSGPVHRAVSTPGDLLLHIRGARLDLCFALAAEIMERLRDVVTVRDEVHGFKYFDVRDLLGFVDGTENPTGPAAQAAVLIGDEDPEFTGGSYVIVQKYLHDLDAWNALPVEAQELVIGRRKLTDIELDDEVKPADSHVALNTLVDPDGTKHEILRDNMPFGTVGKGEFGTYFIGYARTPTVTERMLERMFLGAPSAAHDRILDFSTAVTGSLFHVPTSDFLDDLPDPPGASASCESGTPREQSGSPSYAVPPSPYEAGTPLDDGDGESDTVPSVPARAPDGSLGIGDLKRSHEP</sequence>
<dbReference type="GO" id="GO:0004601">
    <property type="term" value="F:peroxidase activity"/>
    <property type="evidence" value="ECO:0007669"/>
    <property type="project" value="UniProtKB-KW"/>
</dbReference>
<dbReference type="NCBIfam" id="TIGR01413">
    <property type="entry name" value="Dyp_perox_fam"/>
    <property type="match status" value="1"/>
</dbReference>
<evidence type="ECO:0000256" key="6">
    <source>
        <dbReference type="ARBA" id="ARBA00025737"/>
    </source>
</evidence>
<dbReference type="SUPFAM" id="SSF54909">
    <property type="entry name" value="Dimeric alpha+beta barrel"/>
    <property type="match status" value="1"/>
</dbReference>
<dbReference type="Pfam" id="PF04261">
    <property type="entry name" value="Dyp_perox_N"/>
    <property type="match status" value="1"/>
</dbReference>
<evidence type="ECO:0000256" key="2">
    <source>
        <dbReference type="ARBA" id="ARBA00022559"/>
    </source>
</evidence>
<keyword evidence="4" id="KW-0560">Oxidoreductase</keyword>
<evidence type="ECO:0000256" key="5">
    <source>
        <dbReference type="ARBA" id="ARBA00023004"/>
    </source>
</evidence>
<keyword evidence="3" id="KW-0479">Metal-binding</keyword>
<dbReference type="InterPro" id="IPR006314">
    <property type="entry name" value="Dyp_peroxidase"/>
</dbReference>
<name>A0ABU2TZA1_9ACTN</name>
<keyword evidence="11" id="KW-1185">Reference proteome</keyword>
<dbReference type="PANTHER" id="PTHR30521">
    <property type="entry name" value="DEFERROCHELATASE/PEROXIDASE"/>
    <property type="match status" value="1"/>
</dbReference>
<evidence type="ECO:0000313" key="11">
    <source>
        <dbReference type="Proteomes" id="UP001183809"/>
    </source>
</evidence>
<comment type="cofactor">
    <cofactor evidence="1">
        <name>heme b</name>
        <dbReference type="ChEBI" id="CHEBI:60344"/>
    </cofactor>
</comment>
<evidence type="ECO:0000256" key="1">
    <source>
        <dbReference type="ARBA" id="ARBA00001970"/>
    </source>
</evidence>
<dbReference type="InterPro" id="IPR048328">
    <property type="entry name" value="Dyp_perox_C"/>
</dbReference>
<keyword evidence="5" id="KW-0408">Iron</keyword>
<reference evidence="11" key="1">
    <citation type="submission" date="2023-07" db="EMBL/GenBank/DDBJ databases">
        <title>30 novel species of actinomycetes from the DSMZ collection.</title>
        <authorList>
            <person name="Nouioui I."/>
        </authorList>
    </citation>
    <scope>NUCLEOTIDE SEQUENCE [LARGE SCALE GENOMIC DNA]</scope>
    <source>
        <strain evidence="11">DSM 41699</strain>
    </source>
</reference>
<evidence type="ECO:0000256" key="7">
    <source>
        <dbReference type="SAM" id="MobiDB-lite"/>
    </source>
</evidence>
<accession>A0ABU2TZA1</accession>
<dbReference type="PROSITE" id="PS51404">
    <property type="entry name" value="DYP_PEROXIDASE"/>
    <property type="match status" value="1"/>
</dbReference>
<evidence type="ECO:0000259" key="8">
    <source>
        <dbReference type="Pfam" id="PF04261"/>
    </source>
</evidence>
<evidence type="ECO:0000256" key="3">
    <source>
        <dbReference type="ARBA" id="ARBA00022723"/>
    </source>
</evidence>
<organism evidence="10 11">
    <name type="scientific">Streptomyces gibsoniae</name>
    <dbReference type="NCBI Taxonomy" id="3075529"/>
    <lineage>
        <taxon>Bacteria</taxon>
        <taxon>Bacillati</taxon>
        <taxon>Actinomycetota</taxon>
        <taxon>Actinomycetes</taxon>
        <taxon>Kitasatosporales</taxon>
        <taxon>Streptomycetaceae</taxon>
        <taxon>Streptomyces</taxon>
    </lineage>
</organism>
<comment type="similarity">
    <text evidence="6">Belongs to the DyP-type peroxidase family.</text>
</comment>
<dbReference type="EMBL" id="JAVREY010000033">
    <property type="protein sequence ID" value="MDT0466185.1"/>
    <property type="molecule type" value="Genomic_DNA"/>
</dbReference>
<dbReference type="PANTHER" id="PTHR30521:SF0">
    <property type="entry name" value="DYP-TYPE PEROXIDASE FAMILY PROTEIN"/>
    <property type="match status" value="1"/>
</dbReference>
<dbReference type="InterPro" id="IPR048327">
    <property type="entry name" value="Dyp_perox_N"/>
</dbReference>
<feature type="domain" description="Dyp-type peroxidase N-terminal" evidence="8">
    <location>
        <begin position="11"/>
        <end position="140"/>
    </location>
</feature>
<comment type="caution">
    <text evidence="10">The sequence shown here is derived from an EMBL/GenBank/DDBJ whole genome shotgun (WGS) entry which is preliminary data.</text>
</comment>
<keyword evidence="2 10" id="KW-0575">Peroxidase</keyword>
<dbReference type="Proteomes" id="UP001183809">
    <property type="component" value="Unassembled WGS sequence"/>
</dbReference>
<dbReference type="RefSeq" id="WP_311697651.1">
    <property type="nucleotide sequence ID" value="NZ_JAVREY010000033.1"/>
</dbReference>
<dbReference type="Pfam" id="PF20628">
    <property type="entry name" value="Dyp_perox_C"/>
    <property type="match status" value="1"/>
</dbReference>
<proteinExistence type="inferred from homology"/>
<feature type="compositionally biased region" description="Polar residues" evidence="7">
    <location>
        <begin position="321"/>
        <end position="334"/>
    </location>
</feature>
<gene>
    <name evidence="10" type="ORF">RM764_24775</name>
</gene>
<dbReference type="InterPro" id="IPR011008">
    <property type="entry name" value="Dimeric_a/b-barrel"/>
</dbReference>
<feature type="domain" description="Dyp-type peroxidase C-terminal" evidence="9">
    <location>
        <begin position="144"/>
        <end position="307"/>
    </location>
</feature>
<evidence type="ECO:0000256" key="4">
    <source>
        <dbReference type="ARBA" id="ARBA00023002"/>
    </source>
</evidence>
<evidence type="ECO:0000313" key="10">
    <source>
        <dbReference type="EMBL" id="MDT0466185.1"/>
    </source>
</evidence>
<protein>
    <submittedName>
        <fullName evidence="10">Dyp-type peroxidase</fullName>
    </submittedName>
</protein>
<feature type="region of interest" description="Disordered" evidence="7">
    <location>
        <begin position="311"/>
        <end position="382"/>
    </location>
</feature>
<evidence type="ECO:0000259" key="9">
    <source>
        <dbReference type="Pfam" id="PF20628"/>
    </source>
</evidence>